<dbReference type="InterPro" id="IPR046489">
    <property type="entry name" value="DUF6582"/>
</dbReference>
<dbReference type="Pfam" id="PF20223">
    <property type="entry name" value="DUF6582"/>
    <property type="match status" value="1"/>
</dbReference>
<reference evidence="2" key="1">
    <citation type="submission" date="2016-10" db="EMBL/GenBank/DDBJ databases">
        <authorList>
            <person name="Varghese N."/>
            <person name="Submissions S."/>
        </authorList>
    </citation>
    <scope>NUCLEOTIDE SEQUENCE [LARGE SCALE GENOMIC DNA]</scope>
    <source>
        <strain evidence="2">DSM 22251</strain>
    </source>
</reference>
<dbReference type="EMBL" id="FORQ01000005">
    <property type="protein sequence ID" value="SFJ14195.1"/>
    <property type="molecule type" value="Genomic_DNA"/>
</dbReference>
<sequence>MTDASHVRNAMARFDQVKDVSDADRDLAFANIKKAAKHFDIEMNEKSWKEFGKR</sequence>
<dbReference type="Proteomes" id="UP000242560">
    <property type="component" value="Unassembled WGS sequence"/>
</dbReference>
<gene>
    <name evidence="1" type="ORF">SAMN05421638_2291</name>
</gene>
<evidence type="ECO:0000313" key="2">
    <source>
        <dbReference type="Proteomes" id="UP000242560"/>
    </source>
</evidence>
<accession>A0A1I3NY25</accession>
<evidence type="ECO:0000313" key="1">
    <source>
        <dbReference type="EMBL" id="SFJ14195.1"/>
    </source>
</evidence>
<proteinExistence type="predicted"/>
<name>A0A1I3NY25_9FLAO</name>
<keyword evidence="2" id="KW-1185">Reference proteome</keyword>
<dbReference type="AlphaFoldDB" id="A0A1I3NY25"/>
<organism evidence="1 2">
    <name type="scientific">Kaistella treverensis</name>
    <dbReference type="NCBI Taxonomy" id="631455"/>
    <lineage>
        <taxon>Bacteria</taxon>
        <taxon>Pseudomonadati</taxon>
        <taxon>Bacteroidota</taxon>
        <taxon>Flavobacteriia</taxon>
        <taxon>Flavobacteriales</taxon>
        <taxon>Weeksellaceae</taxon>
        <taxon>Chryseobacterium group</taxon>
        <taxon>Kaistella</taxon>
    </lineage>
</organism>
<protein>
    <submittedName>
        <fullName evidence="1">Uncharacterized protein</fullName>
    </submittedName>
</protein>